<protein>
    <submittedName>
        <fullName evidence="6">LysR, substrate-binding protein</fullName>
    </submittedName>
</protein>
<dbReference type="Gene3D" id="1.10.10.10">
    <property type="entry name" value="Winged helix-like DNA-binding domain superfamily/Winged helix DNA-binding domain"/>
    <property type="match status" value="1"/>
</dbReference>
<dbReference type="CDD" id="cd08473">
    <property type="entry name" value="PBP2_CrgA_like_4"/>
    <property type="match status" value="1"/>
</dbReference>
<dbReference type="InterPro" id="IPR000847">
    <property type="entry name" value="LysR_HTH_N"/>
</dbReference>
<evidence type="ECO:0000313" key="6">
    <source>
        <dbReference type="EMBL" id="ERG61258.1"/>
    </source>
</evidence>
<accession>A0ABP2XZP1</accession>
<gene>
    <name evidence="6" type="ORF">PUND_09109</name>
</gene>
<keyword evidence="7" id="KW-1185">Reference proteome</keyword>
<reference evidence="6" key="1">
    <citation type="journal article" date="2012" name="J. Bacteriol.">
        <title>Genome sequences of type strains of seven species of the marine bacterium Pseudoalteromonas.</title>
        <authorList>
            <person name="Xie B.B."/>
            <person name="Shu Y.L."/>
            <person name="Qin Q.L."/>
            <person name="Rong J.C."/>
            <person name="Zhang X.Y."/>
            <person name="Chen X.L."/>
            <person name="Shi M."/>
            <person name="He H.L."/>
            <person name="Zhou B.C."/>
            <person name="Zhang Y.Z."/>
        </authorList>
    </citation>
    <scope>NUCLEOTIDE SEQUENCE [LARGE SCALE GENOMIC DNA]</scope>
    <source>
        <strain evidence="6">NCIMB 2128</strain>
    </source>
</reference>
<dbReference type="Gene3D" id="3.40.190.290">
    <property type="match status" value="1"/>
</dbReference>
<name>A0ABP2XZP1_9GAMM</name>
<evidence type="ECO:0000256" key="4">
    <source>
        <dbReference type="ARBA" id="ARBA00023163"/>
    </source>
</evidence>
<evidence type="ECO:0000256" key="3">
    <source>
        <dbReference type="ARBA" id="ARBA00023125"/>
    </source>
</evidence>
<dbReference type="SUPFAM" id="SSF53850">
    <property type="entry name" value="Periplasmic binding protein-like II"/>
    <property type="match status" value="1"/>
</dbReference>
<dbReference type="InterPro" id="IPR005119">
    <property type="entry name" value="LysR_subst-bd"/>
</dbReference>
<keyword evidence="4" id="KW-0804">Transcription</keyword>
<dbReference type="NCBIfam" id="NF011573">
    <property type="entry name" value="PRK14997.1"/>
    <property type="match status" value="1"/>
</dbReference>
<dbReference type="PANTHER" id="PTHR30537">
    <property type="entry name" value="HTH-TYPE TRANSCRIPTIONAL REGULATOR"/>
    <property type="match status" value="1"/>
</dbReference>
<evidence type="ECO:0000313" key="7">
    <source>
        <dbReference type="Proteomes" id="UP000016534"/>
    </source>
</evidence>
<comment type="similarity">
    <text evidence="1">Belongs to the LysR transcriptional regulatory family.</text>
</comment>
<dbReference type="InterPro" id="IPR036390">
    <property type="entry name" value="WH_DNA-bd_sf"/>
</dbReference>
<dbReference type="EMBL" id="AHCF02000017">
    <property type="protein sequence ID" value="ERG61258.1"/>
    <property type="molecule type" value="Genomic_DNA"/>
</dbReference>
<dbReference type="SUPFAM" id="SSF46785">
    <property type="entry name" value="Winged helix' DNA-binding domain"/>
    <property type="match status" value="1"/>
</dbReference>
<keyword evidence="3" id="KW-0238">DNA-binding</keyword>
<organism evidence="6 7">
    <name type="scientific">Pseudoalteromonas undina</name>
    <dbReference type="NCBI Taxonomy" id="43660"/>
    <lineage>
        <taxon>Bacteria</taxon>
        <taxon>Pseudomonadati</taxon>
        <taxon>Pseudomonadota</taxon>
        <taxon>Gammaproteobacteria</taxon>
        <taxon>Alteromonadales</taxon>
        <taxon>Pseudoalteromonadaceae</taxon>
        <taxon>Pseudoalteromonas</taxon>
    </lineage>
</organism>
<dbReference type="Pfam" id="PF03466">
    <property type="entry name" value="LysR_substrate"/>
    <property type="match status" value="1"/>
</dbReference>
<keyword evidence="2" id="KW-0805">Transcription regulation</keyword>
<dbReference type="Proteomes" id="UP000016534">
    <property type="component" value="Unassembled WGS sequence"/>
</dbReference>
<evidence type="ECO:0000256" key="2">
    <source>
        <dbReference type="ARBA" id="ARBA00023015"/>
    </source>
</evidence>
<comment type="caution">
    <text evidence="6">The sequence shown here is derived from an EMBL/GenBank/DDBJ whole genome shotgun (WGS) entry which is preliminary data.</text>
</comment>
<dbReference type="InterPro" id="IPR058163">
    <property type="entry name" value="LysR-type_TF_proteobact-type"/>
</dbReference>
<sequence length="301" mass="33689">MYDLNDFYYFVKTVEHGGFAPAGRALGIPKSKLSRRIASLEEKLGVTLIYRSTRQFKVTEIGMTFLSHCKAMLVEADAAKDSIEVTHVEPCGTIKLSCPIALLHVHIGQVLADFMEKYPKVAIQLEATNRRVDLIAEGVDVAIRVRPAPLENSELILKVLSERGICLVASPELVNKHGMPRNPQDLSTWPSLGLGQPQNHYNWTLYGPNNEEAIIPHTPRYVTTDMIALRKAALKSVGIVQLPSLMVTNELKEGSLVHLLPSWQPKRDIIHLVYPSRRGLLPAVRALVDFIADYYQSFEEE</sequence>
<evidence type="ECO:0000256" key="1">
    <source>
        <dbReference type="ARBA" id="ARBA00009437"/>
    </source>
</evidence>
<dbReference type="PROSITE" id="PS50931">
    <property type="entry name" value="HTH_LYSR"/>
    <property type="match status" value="1"/>
</dbReference>
<feature type="domain" description="HTH lysR-type" evidence="5">
    <location>
        <begin position="1"/>
        <end position="59"/>
    </location>
</feature>
<reference evidence="6" key="2">
    <citation type="submission" date="2013-04" db="EMBL/GenBank/DDBJ databases">
        <title>Genome sequence of Pseudoalteromonas undina.</title>
        <authorList>
            <person name="Xie B.-B."/>
            <person name="Rong J.-C."/>
            <person name="Qin Q.-L."/>
            <person name="Shu Y.-L."/>
            <person name="Zhang Y.-Z."/>
        </authorList>
    </citation>
    <scope>NUCLEOTIDE SEQUENCE</scope>
    <source>
        <strain evidence="6">NCIMB 2128</strain>
    </source>
</reference>
<dbReference type="Pfam" id="PF00126">
    <property type="entry name" value="HTH_1"/>
    <property type="match status" value="1"/>
</dbReference>
<dbReference type="InterPro" id="IPR036388">
    <property type="entry name" value="WH-like_DNA-bd_sf"/>
</dbReference>
<evidence type="ECO:0000259" key="5">
    <source>
        <dbReference type="PROSITE" id="PS50931"/>
    </source>
</evidence>
<dbReference type="PANTHER" id="PTHR30537:SF31">
    <property type="entry name" value="TRANSCRIPTIONAL REGULATOR, LYSR FAMILY"/>
    <property type="match status" value="1"/>
</dbReference>
<proteinExistence type="inferred from homology"/>